<dbReference type="Proteomes" id="UP000192917">
    <property type="component" value="Unassembled WGS sequence"/>
</dbReference>
<evidence type="ECO:0000256" key="1">
    <source>
        <dbReference type="SAM" id="MobiDB-lite"/>
    </source>
</evidence>
<dbReference type="EMBL" id="FWZX01000024">
    <property type="protein sequence ID" value="SMF63425.1"/>
    <property type="molecule type" value="Genomic_DNA"/>
</dbReference>
<accession>A0A1Y6CGZ4</accession>
<dbReference type="AlphaFoldDB" id="A0A1Y6CGZ4"/>
<evidence type="ECO:0000313" key="3">
    <source>
        <dbReference type="Proteomes" id="UP000192917"/>
    </source>
</evidence>
<organism evidence="2 3">
    <name type="scientific">Tistlia consotensis USBA 355</name>
    <dbReference type="NCBI Taxonomy" id="560819"/>
    <lineage>
        <taxon>Bacteria</taxon>
        <taxon>Pseudomonadati</taxon>
        <taxon>Pseudomonadota</taxon>
        <taxon>Alphaproteobacteria</taxon>
        <taxon>Rhodospirillales</taxon>
        <taxon>Rhodovibrionaceae</taxon>
        <taxon>Tistlia</taxon>
    </lineage>
</organism>
<protein>
    <submittedName>
        <fullName evidence="2">Uncharacterized protein</fullName>
    </submittedName>
</protein>
<evidence type="ECO:0000313" key="2">
    <source>
        <dbReference type="EMBL" id="SMF63425.1"/>
    </source>
</evidence>
<proteinExistence type="predicted"/>
<keyword evidence="3" id="KW-1185">Reference proteome</keyword>
<gene>
    <name evidence="2" type="ORF">SAMN05428998_124108</name>
</gene>
<reference evidence="2 3" key="1">
    <citation type="submission" date="2017-04" db="EMBL/GenBank/DDBJ databases">
        <authorList>
            <person name="Afonso C.L."/>
            <person name="Miller P.J."/>
            <person name="Scott M.A."/>
            <person name="Spackman E."/>
            <person name="Goraichik I."/>
            <person name="Dimitrov K.M."/>
            <person name="Suarez D.L."/>
            <person name="Swayne D.E."/>
        </authorList>
    </citation>
    <scope>NUCLEOTIDE SEQUENCE [LARGE SCALE GENOMIC DNA]</scope>
    <source>
        <strain evidence="2 3">USBA 355</strain>
    </source>
</reference>
<sequence>MAADGTMDQQTQEAVRRSLEQGPADPVVVELERRIAEASRRQAPDYEINRVKEQLLARYFPSMIERGSRLAHDQFKSDVFLEVYNQRMIALSEELGRPHSREAAIAHLLLAGIYKERGEAERTRFHLSSLRRLLESARVDLEPLGQQVIDQMTAGVQVVARPY</sequence>
<name>A0A1Y6CGZ4_9PROT</name>
<dbReference type="RefSeq" id="WP_143596333.1">
    <property type="nucleotide sequence ID" value="NZ_FWZX01000024.1"/>
</dbReference>
<feature type="region of interest" description="Disordered" evidence="1">
    <location>
        <begin position="1"/>
        <end position="21"/>
    </location>
</feature>